<comment type="caution">
    <text evidence="2">The sequence shown here is derived from an EMBL/GenBank/DDBJ whole genome shotgun (WGS) entry which is preliminary data.</text>
</comment>
<sequence length="277" mass="33018">MIYNKEAREEGNNDIEKLHKVLLEMLKVIDNICRKHKLCYWLDAGNLLGHVRHNGFIPWDDDIDLAMPREDYEKFLQVAPNELPKDLFFQYKNVDAKKSKWVKIRDNYSTVVMDYELGKSPNYHQGIFLDIFPYDLLEDDFRDIKIIINRRFKKARNPLLRKSRWLLNQTFTLPVKAIGMERLKKYFLNRYCGPNPKIVSMGIEIPNFYHTFDYSTVFPLKEIDFLGIKVYAPNDIDKYLTDMYGNYMKIPDKNNRVIHAKKIMPYTKCNHPSSIEY</sequence>
<dbReference type="EMBL" id="JAGTAR010000010">
    <property type="protein sequence ID" value="MBR8535530.1"/>
    <property type="molecule type" value="Genomic_DNA"/>
</dbReference>
<keyword evidence="3" id="KW-1185">Reference proteome</keyword>
<dbReference type="RefSeq" id="WP_212189474.1">
    <property type="nucleotide sequence ID" value="NZ_JAGTAR010000010.1"/>
</dbReference>
<organism evidence="2 3">
    <name type="scientific">Carboxylicivirga sediminis</name>
    <dbReference type="NCBI Taxonomy" id="2006564"/>
    <lineage>
        <taxon>Bacteria</taxon>
        <taxon>Pseudomonadati</taxon>
        <taxon>Bacteroidota</taxon>
        <taxon>Bacteroidia</taxon>
        <taxon>Marinilabiliales</taxon>
        <taxon>Marinilabiliaceae</taxon>
        <taxon>Carboxylicivirga</taxon>
    </lineage>
</organism>
<dbReference type="GO" id="GO:0009100">
    <property type="term" value="P:glycoprotein metabolic process"/>
    <property type="evidence" value="ECO:0007669"/>
    <property type="project" value="UniProtKB-ARBA"/>
</dbReference>
<proteinExistence type="predicted"/>
<evidence type="ECO:0000259" key="1">
    <source>
        <dbReference type="Pfam" id="PF04991"/>
    </source>
</evidence>
<dbReference type="InterPro" id="IPR007074">
    <property type="entry name" value="LicD/FKTN/FKRP_NTP_transf"/>
</dbReference>
<reference evidence="2" key="1">
    <citation type="journal article" date="2018" name="Int. J. Syst. Evol. Microbiol.">
        <title>Carboxylicivirga sediminis sp. nov., isolated from coastal sediment.</title>
        <authorList>
            <person name="Wang F.Q."/>
            <person name="Ren L.H."/>
            <person name="Zou R.J."/>
            <person name="Sun Y.Z."/>
            <person name="Liu X.J."/>
            <person name="Jiang F."/>
            <person name="Liu L.J."/>
        </authorList>
    </citation>
    <scope>NUCLEOTIDE SEQUENCE</scope>
    <source>
        <strain evidence="2">JR1</strain>
    </source>
</reference>
<dbReference type="PANTHER" id="PTHR43404">
    <property type="entry name" value="LIPOPOLYSACCHARIDE CHOLINEPHOSPHOTRANSFERASE LICD"/>
    <property type="match status" value="1"/>
</dbReference>
<dbReference type="AlphaFoldDB" id="A0A941IWV1"/>
<evidence type="ECO:0000313" key="3">
    <source>
        <dbReference type="Proteomes" id="UP000679220"/>
    </source>
</evidence>
<evidence type="ECO:0000313" key="2">
    <source>
        <dbReference type="EMBL" id="MBR8535530.1"/>
    </source>
</evidence>
<dbReference type="InterPro" id="IPR052942">
    <property type="entry name" value="LPS_cholinephosphotransferase"/>
</dbReference>
<feature type="domain" description="LicD/FKTN/FKRP nucleotidyltransferase" evidence="1">
    <location>
        <begin position="33"/>
        <end position="245"/>
    </location>
</feature>
<gene>
    <name evidence="2" type="ORF">KDU71_08160</name>
</gene>
<reference evidence="2" key="2">
    <citation type="submission" date="2021-04" db="EMBL/GenBank/DDBJ databases">
        <authorList>
            <person name="Zhang T."/>
            <person name="Zhang Y."/>
            <person name="Lu D."/>
            <person name="Zuo D."/>
            <person name="Du Z."/>
        </authorList>
    </citation>
    <scope>NUCLEOTIDE SEQUENCE</scope>
    <source>
        <strain evidence="2">JR1</strain>
    </source>
</reference>
<name>A0A941IWV1_9BACT</name>
<protein>
    <submittedName>
        <fullName evidence="2">LicD family protein</fullName>
    </submittedName>
</protein>
<dbReference type="Proteomes" id="UP000679220">
    <property type="component" value="Unassembled WGS sequence"/>
</dbReference>
<dbReference type="PANTHER" id="PTHR43404:SF2">
    <property type="entry name" value="LIPOPOLYSACCHARIDE CHOLINEPHOSPHOTRANSFERASE LICD"/>
    <property type="match status" value="1"/>
</dbReference>
<dbReference type="Pfam" id="PF04991">
    <property type="entry name" value="LicD"/>
    <property type="match status" value="1"/>
</dbReference>
<accession>A0A941IWV1</accession>